<feature type="transmembrane region" description="Helical" evidence="5">
    <location>
        <begin position="84"/>
        <end position="106"/>
    </location>
</feature>
<keyword evidence="4 5" id="KW-0472">Membrane</keyword>
<dbReference type="EMBL" id="DSUT01000071">
    <property type="protein sequence ID" value="HGK28022.1"/>
    <property type="molecule type" value="Genomic_DNA"/>
</dbReference>
<name>A0A7C4GGQ9_UNCW3</name>
<feature type="transmembrane region" description="Helical" evidence="5">
    <location>
        <begin position="20"/>
        <end position="40"/>
    </location>
</feature>
<gene>
    <name evidence="7" type="ORF">ENS41_03620</name>
</gene>
<sequence>MLDIFTAPGAAFTRLKDKPSWLLPLILALVASMAVSTLRVHYVDWNEQRAVATEKMRERNMTDEQIEQALAGMEKLQTSPLLRYGLPAFGALLTGIIAVLFITVIYNVSLPLLGATPGFRRTLSVVTNAGLVAIPSAIVNGLLIVLRRSAEATTSLLVFFPGIREGFPAVVLSRVELFALWQLFLTGLGLKLVHDIKGNRSWWLVVGLYVFLTLVFGLLGGRAGR</sequence>
<organism evidence="7">
    <name type="scientific">candidate division WOR-3 bacterium</name>
    <dbReference type="NCBI Taxonomy" id="2052148"/>
    <lineage>
        <taxon>Bacteria</taxon>
        <taxon>Bacteria division WOR-3</taxon>
    </lineage>
</organism>
<evidence type="ECO:0000259" key="6">
    <source>
        <dbReference type="Pfam" id="PF04893"/>
    </source>
</evidence>
<dbReference type="AlphaFoldDB" id="A0A7C4GGQ9"/>
<evidence type="ECO:0000256" key="1">
    <source>
        <dbReference type="ARBA" id="ARBA00004141"/>
    </source>
</evidence>
<comment type="caution">
    <text evidence="7">The sequence shown here is derived from an EMBL/GenBank/DDBJ whole genome shotgun (WGS) entry which is preliminary data.</text>
</comment>
<protein>
    <recommendedName>
        <fullName evidence="6">Yip1 domain-containing protein</fullName>
    </recommendedName>
</protein>
<reference evidence="7" key="1">
    <citation type="journal article" date="2020" name="mSystems">
        <title>Genome- and Community-Level Interaction Insights into Carbon Utilization and Element Cycling Functions of Hydrothermarchaeota in Hydrothermal Sediment.</title>
        <authorList>
            <person name="Zhou Z."/>
            <person name="Liu Y."/>
            <person name="Xu W."/>
            <person name="Pan J."/>
            <person name="Luo Z.H."/>
            <person name="Li M."/>
        </authorList>
    </citation>
    <scope>NUCLEOTIDE SEQUENCE [LARGE SCALE GENOMIC DNA]</scope>
    <source>
        <strain evidence="7">SpSt-488</strain>
    </source>
</reference>
<dbReference type="GO" id="GO:0016020">
    <property type="term" value="C:membrane"/>
    <property type="evidence" value="ECO:0007669"/>
    <property type="project" value="UniProtKB-SubCell"/>
</dbReference>
<keyword evidence="3 5" id="KW-1133">Transmembrane helix</keyword>
<dbReference type="InterPro" id="IPR006977">
    <property type="entry name" value="Yip1_dom"/>
</dbReference>
<evidence type="ECO:0000313" key="7">
    <source>
        <dbReference type="EMBL" id="HGK28022.1"/>
    </source>
</evidence>
<dbReference type="Pfam" id="PF04893">
    <property type="entry name" value="Yip1"/>
    <property type="match status" value="1"/>
</dbReference>
<evidence type="ECO:0000256" key="4">
    <source>
        <dbReference type="ARBA" id="ARBA00023136"/>
    </source>
</evidence>
<accession>A0A7C4GGQ9</accession>
<keyword evidence="2 5" id="KW-0812">Transmembrane</keyword>
<comment type="subcellular location">
    <subcellularLocation>
        <location evidence="1">Membrane</location>
        <topology evidence="1">Multi-pass membrane protein</topology>
    </subcellularLocation>
</comment>
<evidence type="ECO:0000256" key="3">
    <source>
        <dbReference type="ARBA" id="ARBA00022989"/>
    </source>
</evidence>
<feature type="domain" description="Yip1" evidence="6">
    <location>
        <begin position="3"/>
        <end position="216"/>
    </location>
</feature>
<evidence type="ECO:0000256" key="5">
    <source>
        <dbReference type="SAM" id="Phobius"/>
    </source>
</evidence>
<feature type="transmembrane region" description="Helical" evidence="5">
    <location>
        <begin position="202"/>
        <end position="221"/>
    </location>
</feature>
<evidence type="ECO:0000256" key="2">
    <source>
        <dbReference type="ARBA" id="ARBA00022692"/>
    </source>
</evidence>
<proteinExistence type="predicted"/>
<feature type="transmembrane region" description="Helical" evidence="5">
    <location>
        <begin position="126"/>
        <end position="146"/>
    </location>
</feature>